<evidence type="ECO:0000313" key="2">
    <source>
        <dbReference type="Proteomes" id="UP000694251"/>
    </source>
</evidence>
<dbReference type="Proteomes" id="UP000694251">
    <property type="component" value="Chromosome 12"/>
</dbReference>
<sequence>TFDIYEIAPQLSIFTTFPATFDIYEIALQLSIFKKLPHNFRYLRN</sequence>
<comment type="caution">
    <text evidence="1">The sequence shown here is derived from an EMBL/GenBank/DDBJ whole genome shotgun (WGS) entry which is preliminary data.</text>
</comment>
<feature type="non-terminal residue" evidence="1">
    <location>
        <position position="45"/>
    </location>
</feature>
<keyword evidence="2" id="KW-1185">Reference proteome</keyword>
<organism evidence="1 2">
    <name type="scientific">Arabidopsis suecica</name>
    <name type="common">Swedish thale-cress</name>
    <name type="synonym">Cardaminopsis suecica</name>
    <dbReference type="NCBI Taxonomy" id="45249"/>
    <lineage>
        <taxon>Eukaryota</taxon>
        <taxon>Viridiplantae</taxon>
        <taxon>Streptophyta</taxon>
        <taxon>Embryophyta</taxon>
        <taxon>Tracheophyta</taxon>
        <taxon>Spermatophyta</taxon>
        <taxon>Magnoliopsida</taxon>
        <taxon>eudicotyledons</taxon>
        <taxon>Gunneridae</taxon>
        <taxon>Pentapetalae</taxon>
        <taxon>rosids</taxon>
        <taxon>malvids</taxon>
        <taxon>Brassicales</taxon>
        <taxon>Brassicaceae</taxon>
        <taxon>Camelineae</taxon>
        <taxon>Arabidopsis</taxon>
    </lineage>
</organism>
<name>A0A8T1YRE7_ARASU</name>
<dbReference type="EMBL" id="JAEFBJ010000012">
    <property type="protein sequence ID" value="KAG7548562.1"/>
    <property type="molecule type" value="Genomic_DNA"/>
</dbReference>
<protein>
    <submittedName>
        <fullName evidence="1">Uncharacterized protein</fullName>
    </submittedName>
</protein>
<feature type="non-terminal residue" evidence="1">
    <location>
        <position position="1"/>
    </location>
</feature>
<evidence type="ECO:0000313" key="1">
    <source>
        <dbReference type="EMBL" id="KAG7548562.1"/>
    </source>
</evidence>
<dbReference type="AlphaFoldDB" id="A0A8T1YRE7"/>
<accession>A0A8T1YRE7</accession>
<reference evidence="1 2" key="1">
    <citation type="submission" date="2020-12" db="EMBL/GenBank/DDBJ databases">
        <title>Concerted genomic and epigenomic changes stabilize Arabidopsis allopolyploids.</title>
        <authorList>
            <person name="Chen Z."/>
        </authorList>
    </citation>
    <scope>NUCLEOTIDE SEQUENCE [LARGE SCALE GENOMIC DNA]</scope>
    <source>
        <strain evidence="1">As9502</strain>
        <tissue evidence="1">Leaf</tissue>
    </source>
</reference>
<gene>
    <name evidence="1" type="ORF">ISN44_As12g037370</name>
</gene>
<proteinExistence type="predicted"/>